<evidence type="ECO:0000313" key="2">
    <source>
        <dbReference type="Proteomes" id="UP000199111"/>
    </source>
</evidence>
<dbReference type="AlphaFoldDB" id="A0A1I4BWL0"/>
<evidence type="ECO:0000313" key="1">
    <source>
        <dbReference type="EMBL" id="SFK72820.1"/>
    </source>
</evidence>
<keyword evidence="2" id="KW-1185">Reference proteome</keyword>
<gene>
    <name evidence="1" type="ORF">SAMN05216275_13366</name>
</gene>
<reference evidence="2" key="1">
    <citation type="submission" date="2016-10" db="EMBL/GenBank/DDBJ databases">
        <authorList>
            <person name="Varghese N."/>
            <person name="Submissions S."/>
        </authorList>
    </citation>
    <scope>NUCLEOTIDE SEQUENCE [LARGE SCALE GENOMIC DNA]</scope>
    <source>
        <strain evidence="2">CGMCC 4.2126</strain>
    </source>
</reference>
<dbReference type="Proteomes" id="UP000199111">
    <property type="component" value="Unassembled WGS sequence"/>
</dbReference>
<dbReference type="EMBL" id="FOQY01000033">
    <property type="protein sequence ID" value="SFK72820.1"/>
    <property type="molecule type" value="Genomic_DNA"/>
</dbReference>
<proteinExistence type="predicted"/>
<evidence type="ECO:0008006" key="3">
    <source>
        <dbReference type="Google" id="ProtNLM"/>
    </source>
</evidence>
<name>A0A1I4BWL0_9ACTN</name>
<accession>A0A1I4BWL0</accession>
<protein>
    <recommendedName>
        <fullName evidence="3">Tn3 transposase DDE domain-containing protein</fullName>
    </recommendedName>
</protein>
<organism evidence="1 2">
    <name type="scientific">Streptosporangium canum</name>
    <dbReference type="NCBI Taxonomy" id="324952"/>
    <lineage>
        <taxon>Bacteria</taxon>
        <taxon>Bacillati</taxon>
        <taxon>Actinomycetota</taxon>
        <taxon>Actinomycetes</taxon>
        <taxon>Streptosporangiales</taxon>
        <taxon>Streptosporangiaceae</taxon>
        <taxon>Streptosporangium</taxon>
    </lineage>
</organism>
<sequence length="281" mass="31253">MENLLEVPPGKKVSEWERWRWRWRTGPSKASGPGLVKALSLVEEILASGLGRLELDPSVPQRRLLDLAKYELGARSAQLKRHPQQRQIATLVASVRRLETKTIDDALDLLMVTELLGKAQREADKQKVRRHPKLAKASARLALAVEVLLEAAEIGDEVALFEVWAMIEARIPRRELREAVETVNELVPPPGADDDGGWRAEMASRYPTVSGFVKVLTEVIEFGANLEGEKILAAMQALPKALAHKPKDHSATLLPMRFVDADVVTGVWKRLVFGHPARKDG</sequence>